<dbReference type="InterPro" id="IPR013783">
    <property type="entry name" value="Ig-like_fold"/>
</dbReference>
<dbReference type="Proteomes" id="UP000223856">
    <property type="component" value="Segment"/>
</dbReference>
<evidence type="ECO:0000313" key="1">
    <source>
        <dbReference type="EMBL" id="AMS03420.1"/>
    </source>
</evidence>
<accession>A0A142KBD7</accession>
<dbReference type="EMBL" id="KU963258">
    <property type="protein sequence ID" value="AMS03420.1"/>
    <property type="molecule type" value="Genomic_DNA"/>
</dbReference>
<gene>
    <name evidence="1" type="primary">27</name>
    <name evidence="1" type="ORF">SEA_KATYUSHA_27</name>
</gene>
<dbReference type="KEGG" id="vg:40079181"/>
<dbReference type="RefSeq" id="YP_009603301.1">
    <property type="nucleotide sequence ID" value="NC_041950.1"/>
</dbReference>
<keyword evidence="2" id="KW-1185">Reference proteome</keyword>
<name>A0A142KBD7_9CAUD</name>
<dbReference type="GeneID" id="40079181"/>
<sequence length="854" mass="94415">MSRVIHRPNQAVDYGTVNTTGQGNVLGDGNNNTYKDYYEDSGSIMLYPTFDPALVPDGREIIAVRAAHVQRNGGLVGLHNGWVMGYLRVDNARVLKSKAYKQDGYAIGARTIEGEPIYKGVDVPWDAADINRMTTDIGAATGTIAPNKRNFWCIGAESYIIVVIDDDVPVPTISYPANNQVIDTSSVDFQAVAVPSQPEQPVAAVFQVSRVNTFDDDTVDTFVGGLNASMTAGSKSIYDSVIGKDSYTNLGPGKWYARVKGMDYREVQSDWGPVTSFTITHTALLTPTLFNPASGSTKATPYGLRQASFATNPTGERYVGAQWQFCQNNDFATGPVVSWTNNKEGRYNLGLVGYTSDPDPTIEPGLNGSKVSTDDPDQYLKQGTWFGRVRAVDVWGQTGPWSASHSFTVSHPPTVQDVWPSGGKAFDDDAFPVRWKFGDAWVGDAQTAFQVIVRDGSNNVIHDTDKVSSGFNTRKVVIPDTFLEQTLNLAIKLWDKDDVESPWWTGTFRLAKAPVITLNYPAPDEVVITGQPILSWSSVFSSGATQKSYHIAFINRATKTVEYKTSIVASAATTWNAPTVVLKNLQNYQLALTITDTNDLYTTLLRNFSTDYVRPPTIQCEAFVNTYEDEGYIDIMWPDVLVDPLFVEYRLYRKRVDIDFQDWEQIGTVTDPNVFEFHDWSTSGEAVYKFGITQVVMLYGALVESLPDENGAHLAVRGSHYWLIIPDHEELNTKVYNVTGDKSTRRVEMSQHVIIEGGGSRVNYGKPIGIEGSMTAQIRGGSLYSAREFSLRLERIQFERGYCFLRDPFGNYTRIALGEIGESRVPGVGTNEYKDLEIPYIQVAAPPDEGGYAG</sequence>
<protein>
    <submittedName>
        <fullName evidence="1">Minor tail protein</fullName>
    </submittedName>
</protein>
<proteinExistence type="predicted"/>
<reference evidence="1 2" key="1">
    <citation type="submission" date="2016-03" db="EMBL/GenBank/DDBJ databases">
        <authorList>
            <person name="Green D.E."/>
            <person name="Kennedy B.V."/>
            <person name="Kocak B.Z."/>
            <person name="Moretti M.L."/>
            <person name="Onelangsy F.L."/>
            <person name="Mezghani N.A."/>
            <person name="Thompson P.K."/>
            <person name="Ulbrich M.C."/>
            <person name="Furbee E.C."/>
            <person name="Grubb S.R."/>
            <person name="Warner M.H."/>
            <person name="Montgomery M.T."/>
            <person name="Garlena R.A."/>
            <person name="Russell D.A."/>
            <person name="Pope W.H."/>
            <person name="Jacobs-Sera D."/>
            <person name="Hendrix R.W."/>
            <person name="Hatfull G.F."/>
        </authorList>
    </citation>
    <scope>NUCLEOTIDE SEQUENCE [LARGE SCALE GENOMIC DNA]</scope>
</reference>
<evidence type="ECO:0000313" key="2">
    <source>
        <dbReference type="Proteomes" id="UP000223856"/>
    </source>
</evidence>
<organism evidence="1 2">
    <name type="scientific">Gordonia phage Katyusha</name>
    <dbReference type="NCBI Taxonomy" id="1821555"/>
    <lineage>
        <taxon>Viruses</taxon>
        <taxon>Duplodnaviria</taxon>
        <taxon>Heunggongvirae</taxon>
        <taxon>Uroviricota</taxon>
        <taxon>Caudoviricetes</taxon>
        <taxon>Demosthenesvirus</taxon>
        <taxon>Demosthenesvirus katyusha</taxon>
    </lineage>
</organism>
<dbReference type="Gene3D" id="2.60.40.10">
    <property type="entry name" value="Immunoglobulins"/>
    <property type="match status" value="3"/>
</dbReference>